<evidence type="ECO:0000313" key="2">
    <source>
        <dbReference type="Proteomes" id="UP001055072"/>
    </source>
</evidence>
<proteinExistence type="predicted"/>
<dbReference type="EMBL" id="MU274929">
    <property type="protein sequence ID" value="KAI0085717.1"/>
    <property type="molecule type" value="Genomic_DNA"/>
</dbReference>
<name>A0ACB8TUI3_9APHY</name>
<dbReference type="Proteomes" id="UP001055072">
    <property type="component" value="Unassembled WGS sequence"/>
</dbReference>
<keyword evidence="2" id="KW-1185">Reference proteome</keyword>
<sequence length="263" mass="29269">MTSDGQLQDVPQTSTGALSESNFVGEVVRQCEDLVGEYRKGEQLKSNTIARIYDAMLRAGLSTEEMLHAREVSFASFVKQVDEIECLCDLTAGRPSVRDITIHTLDASHPPEPPASRGRSRDASRDREHRRKHTRSLSSSTECTDRKSKKPFDETILLFVTNRQSSITTTDLRPEVRETLRCKSIYAQDVASSKQSLICQPDCSQIPDPVWNDILLGKFVDLDQIFSALHSIEGDNAETYKVGDLELSTGPSKPKKHISTSGK</sequence>
<accession>A0ACB8TUI3</accession>
<organism evidence="1 2">
    <name type="scientific">Irpex rosettiformis</name>
    <dbReference type="NCBI Taxonomy" id="378272"/>
    <lineage>
        <taxon>Eukaryota</taxon>
        <taxon>Fungi</taxon>
        <taxon>Dikarya</taxon>
        <taxon>Basidiomycota</taxon>
        <taxon>Agaricomycotina</taxon>
        <taxon>Agaricomycetes</taxon>
        <taxon>Polyporales</taxon>
        <taxon>Irpicaceae</taxon>
        <taxon>Irpex</taxon>
    </lineage>
</organism>
<comment type="caution">
    <text evidence="1">The sequence shown here is derived from an EMBL/GenBank/DDBJ whole genome shotgun (WGS) entry which is preliminary data.</text>
</comment>
<gene>
    <name evidence="1" type="ORF">BDY19DRAFT_996617</name>
</gene>
<evidence type="ECO:0000313" key="1">
    <source>
        <dbReference type="EMBL" id="KAI0085717.1"/>
    </source>
</evidence>
<protein>
    <submittedName>
        <fullName evidence="1">Uncharacterized protein</fullName>
    </submittedName>
</protein>
<reference evidence="1" key="1">
    <citation type="journal article" date="2021" name="Environ. Microbiol.">
        <title>Gene family expansions and transcriptome signatures uncover fungal adaptations to wood decay.</title>
        <authorList>
            <person name="Hage H."/>
            <person name="Miyauchi S."/>
            <person name="Viragh M."/>
            <person name="Drula E."/>
            <person name="Min B."/>
            <person name="Chaduli D."/>
            <person name="Navarro D."/>
            <person name="Favel A."/>
            <person name="Norest M."/>
            <person name="Lesage-Meessen L."/>
            <person name="Balint B."/>
            <person name="Merenyi Z."/>
            <person name="de Eugenio L."/>
            <person name="Morin E."/>
            <person name="Martinez A.T."/>
            <person name="Baldrian P."/>
            <person name="Stursova M."/>
            <person name="Martinez M.J."/>
            <person name="Novotny C."/>
            <person name="Magnuson J.K."/>
            <person name="Spatafora J.W."/>
            <person name="Maurice S."/>
            <person name="Pangilinan J."/>
            <person name="Andreopoulos W."/>
            <person name="LaButti K."/>
            <person name="Hundley H."/>
            <person name="Na H."/>
            <person name="Kuo A."/>
            <person name="Barry K."/>
            <person name="Lipzen A."/>
            <person name="Henrissat B."/>
            <person name="Riley R."/>
            <person name="Ahrendt S."/>
            <person name="Nagy L.G."/>
            <person name="Grigoriev I.V."/>
            <person name="Martin F."/>
            <person name="Rosso M.N."/>
        </authorList>
    </citation>
    <scope>NUCLEOTIDE SEQUENCE</scope>
    <source>
        <strain evidence="1">CBS 384.51</strain>
    </source>
</reference>